<dbReference type="Proteomes" id="UP000410492">
    <property type="component" value="Unassembled WGS sequence"/>
</dbReference>
<protein>
    <submittedName>
        <fullName evidence="1">Uncharacterized protein</fullName>
    </submittedName>
</protein>
<keyword evidence="2" id="KW-1185">Reference proteome</keyword>
<sequence length="79" mass="8816">MTLPEKLSLAAVIILTFIIAYTWSSPGADMQTKWGRSYRKLKKATQLVILEKLKSSSNLSPMLKDALSLIHIIVKCLPT</sequence>
<dbReference type="OrthoDB" id="6676560at2759"/>
<dbReference type="EMBL" id="CAACVG010007475">
    <property type="protein sequence ID" value="VEN45640.1"/>
    <property type="molecule type" value="Genomic_DNA"/>
</dbReference>
<evidence type="ECO:0000313" key="1">
    <source>
        <dbReference type="EMBL" id="VEN45640.1"/>
    </source>
</evidence>
<proteinExistence type="predicted"/>
<gene>
    <name evidence="1" type="ORF">CALMAC_LOCUS8030</name>
</gene>
<accession>A0A653CF15</accession>
<organism evidence="1 2">
    <name type="scientific">Callosobruchus maculatus</name>
    <name type="common">Southern cowpea weevil</name>
    <name type="synonym">Pulse bruchid</name>
    <dbReference type="NCBI Taxonomy" id="64391"/>
    <lineage>
        <taxon>Eukaryota</taxon>
        <taxon>Metazoa</taxon>
        <taxon>Ecdysozoa</taxon>
        <taxon>Arthropoda</taxon>
        <taxon>Hexapoda</taxon>
        <taxon>Insecta</taxon>
        <taxon>Pterygota</taxon>
        <taxon>Neoptera</taxon>
        <taxon>Endopterygota</taxon>
        <taxon>Coleoptera</taxon>
        <taxon>Polyphaga</taxon>
        <taxon>Cucujiformia</taxon>
        <taxon>Chrysomeloidea</taxon>
        <taxon>Chrysomelidae</taxon>
        <taxon>Bruchinae</taxon>
        <taxon>Bruchini</taxon>
        <taxon>Callosobruchus</taxon>
    </lineage>
</organism>
<reference evidence="1 2" key="1">
    <citation type="submission" date="2019-01" db="EMBL/GenBank/DDBJ databases">
        <authorList>
            <person name="Sayadi A."/>
        </authorList>
    </citation>
    <scope>NUCLEOTIDE SEQUENCE [LARGE SCALE GENOMIC DNA]</scope>
</reference>
<evidence type="ECO:0000313" key="2">
    <source>
        <dbReference type="Proteomes" id="UP000410492"/>
    </source>
</evidence>
<name>A0A653CF15_CALMS</name>
<dbReference type="AlphaFoldDB" id="A0A653CF15"/>